<reference evidence="3 4" key="1">
    <citation type="journal article" date="2018" name="Front. Microbiol.">
        <title>Genome-Wide Analysis of Corynespora cassiicola Leaf Fall Disease Putative Effectors.</title>
        <authorList>
            <person name="Lopez D."/>
            <person name="Ribeiro S."/>
            <person name="Label P."/>
            <person name="Fumanal B."/>
            <person name="Venisse J.S."/>
            <person name="Kohler A."/>
            <person name="de Oliveira R.R."/>
            <person name="Labutti K."/>
            <person name="Lipzen A."/>
            <person name="Lail K."/>
            <person name="Bauer D."/>
            <person name="Ohm R.A."/>
            <person name="Barry K.W."/>
            <person name="Spatafora J."/>
            <person name="Grigoriev I.V."/>
            <person name="Martin F.M."/>
            <person name="Pujade-Renaud V."/>
        </authorList>
    </citation>
    <scope>NUCLEOTIDE SEQUENCE [LARGE SCALE GENOMIC DNA]</scope>
    <source>
        <strain evidence="3 4">Philippines</strain>
    </source>
</reference>
<dbReference type="Proteomes" id="UP000240883">
    <property type="component" value="Unassembled WGS sequence"/>
</dbReference>
<dbReference type="EMBL" id="KZ678140">
    <property type="protein sequence ID" value="PSN62965.1"/>
    <property type="molecule type" value="Genomic_DNA"/>
</dbReference>
<evidence type="ECO:0000313" key="4">
    <source>
        <dbReference type="Proteomes" id="UP000240883"/>
    </source>
</evidence>
<evidence type="ECO:0000313" key="3">
    <source>
        <dbReference type="EMBL" id="PSN62965.1"/>
    </source>
</evidence>
<feature type="region of interest" description="Disordered" evidence="1">
    <location>
        <begin position="1"/>
        <end position="57"/>
    </location>
</feature>
<feature type="compositionally biased region" description="Basic and acidic residues" evidence="1">
    <location>
        <begin position="41"/>
        <end position="50"/>
    </location>
</feature>
<keyword evidence="4" id="KW-1185">Reference proteome</keyword>
<protein>
    <submittedName>
        <fullName evidence="3">Uncharacterized protein</fullName>
    </submittedName>
</protein>
<evidence type="ECO:0000256" key="2">
    <source>
        <dbReference type="SAM" id="Phobius"/>
    </source>
</evidence>
<keyword evidence="2" id="KW-0812">Transmembrane</keyword>
<name>A0A2T2NBZ2_CORCC</name>
<keyword evidence="2" id="KW-0472">Membrane</keyword>
<dbReference type="AlphaFoldDB" id="A0A2T2NBZ2"/>
<organism evidence="3 4">
    <name type="scientific">Corynespora cassiicola Philippines</name>
    <dbReference type="NCBI Taxonomy" id="1448308"/>
    <lineage>
        <taxon>Eukaryota</taxon>
        <taxon>Fungi</taxon>
        <taxon>Dikarya</taxon>
        <taxon>Ascomycota</taxon>
        <taxon>Pezizomycotina</taxon>
        <taxon>Dothideomycetes</taxon>
        <taxon>Pleosporomycetidae</taxon>
        <taxon>Pleosporales</taxon>
        <taxon>Corynesporascaceae</taxon>
        <taxon>Corynespora</taxon>
    </lineage>
</organism>
<sequence length="255" mass="26866">MAVGLQNIAQTGRISAPGVVPVQPARRQNARTPERPPSSKHAGDAGDEMSRPCPARPARPWSPAVFAPPFACLPMLATTLDVAATVYAGSTHGDSSSGASFYAAHPPLRPHTHPNFEEHQTHRRRPSATRHAAAIAATAPIALLLLAAGCWRLAAPRCLYDVMGTAGCDWHGPQSPQSPQRPHAEAAVVKRRAIPSSQRRPDGQTVAACHLICFGPTHPPPAAILPDSTSLALLGGVDDDVRMLAPSDEPALVRP</sequence>
<feature type="transmembrane region" description="Helical" evidence="2">
    <location>
        <begin position="132"/>
        <end position="154"/>
    </location>
</feature>
<accession>A0A2T2NBZ2</accession>
<proteinExistence type="predicted"/>
<gene>
    <name evidence="3" type="ORF">BS50DRAFT_648263</name>
</gene>
<evidence type="ECO:0000256" key="1">
    <source>
        <dbReference type="SAM" id="MobiDB-lite"/>
    </source>
</evidence>
<keyword evidence="2" id="KW-1133">Transmembrane helix</keyword>